<dbReference type="InterPro" id="IPR001126">
    <property type="entry name" value="UmuC"/>
</dbReference>
<dbReference type="InterPro" id="IPR043502">
    <property type="entry name" value="DNA/RNA_pol_sf"/>
</dbReference>
<dbReference type="Pfam" id="PF00817">
    <property type="entry name" value="IMS"/>
    <property type="match status" value="1"/>
</dbReference>
<proteinExistence type="predicted"/>
<name>A0ABS3IYD1_9HYPH</name>
<dbReference type="PANTHER" id="PTHR35369:SF2">
    <property type="entry name" value="BLR3025 PROTEIN"/>
    <property type="match status" value="1"/>
</dbReference>
<feature type="domain" description="DUF6504" evidence="9">
    <location>
        <begin position="441"/>
        <end position="513"/>
    </location>
</feature>
<evidence type="ECO:0000259" key="9">
    <source>
        <dbReference type="Pfam" id="PF20114"/>
    </source>
</evidence>
<organism evidence="10 11">
    <name type="scientific">Jiella sonneratiae</name>
    <dbReference type="NCBI Taxonomy" id="2816856"/>
    <lineage>
        <taxon>Bacteria</taxon>
        <taxon>Pseudomonadati</taxon>
        <taxon>Pseudomonadota</taxon>
        <taxon>Alphaproteobacteria</taxon>
        <taxon>Hyphomicrobiales</taxon>
        <taxon>Aurantimonadaceae</taxon>
        <taxon>Jiella</taxon>
    </lineage>
</organism>
<dbReference type="CDD" id="cd03468">
    <property type="entry name" value="PolY_like"/>
    <property type="match status" value="1"/>
</dbReference>
<reference evidence="10 11" key="1">
    <citation type="submission" date="2021-03" db="EMBL/GenBank/DDBJ databases">
        <title>Whole genome sequence of Jiella sp. MQZ13P-4.</title>
        <authorList>
            <person name="Tuo L."/>
        </authorList>
    </citation>
    <scope>NUCLEOTIDE SEQUENCE [LARGE SCALE GENOMIC DNA]</scope>
    <source>
        <strain evidence="10 11">MQZ13P-4</strain>
    </source>
</reference>
<dbReference type="Pfam" id="PF11799">
    <property type="entry name" value="IMS_C"/>
    <property type="match status" value="1"/>
</dbReference>
<sequence length="517" mass="56336">MRRVVSLFFPSFPTDRLRRLRHARSAGQAPDGMDAGAADLPLVLFGREKNRRVVTAADAAARAGGLRVGMAAARATAAVARLEAEEHDPAADAEALVRLAVWILERFSPIVAVDGTDGIVLDSTGADHLHGGEAAMLQTLVRRLSTAGIAARAAVADSWGAAHALARHGADPVFVAPPRHGPAILDALPVEALRLPADTVEGLRDLGFLTVGELLAAPRAPLALRFGAGLTRRLDQAAGRRSEPIEPLRPQETLVAERNFGEPIGAAETIARYIGKLVVCLCAELEEGGLGVRRLDLICRRVDDRVEAVRVSTARPVRDVARLTRLLCDRIETIAPGFGIEKMTLVATLAEPLEPGQKLASLTEEILPDVASLVDVIANRVGEGRLYRLAPVESDVPERSVKRIPPLAPETGTNWRRDWPRPVRLLRRPEPIETLALLPDHPPASFTWRGVRRRVRAADGPERIFGEWWKRDAELAAVRDYFQVEAEDGERFWIFRAGDGEDLSTGSQHWFLHGLFA</sequence>
<dbReference type="EMBL" id="JAFMPY010000001">
    <property type="protein sequence ID" value="MBO0902413.1"/>
    <property type="molecule type" value="Genomic_DNA"/>
</dbReference>
<evidence type="ECO:0000313" key="11">
    <source>
        <dbReference type="Proteomes" id="UP000664288"/>
    </source>
</evidence>
<evidence type="ECO:0000259" key="7">
    <source>
        <dbReference type="Pfam" id="PF00817"/>
    </source>
</evidence>
<evidence type="ECO:0000256" key="5">
    <source>
        <dbReference type="ARBA" id="ARBA00025589"/>
    </source>
</evidence>
<keyword evidence="4" id="KW-0227">DNA damage</keyword>
<evidence type="ECO:0000256" key="6">
    <source>
        <dbReference type="ARBA" id="ARBA00049244"/>
    </source>
</evidence>
<dbReference type="InterPro" id="IPR045443">
    <property type="entry name" value="DUF6504"/>
</dbReference>
<evidence type="ECO:0000256" key="4">
    <source>
        <dbReference type="ARBA" id="ARBA00022763"/>
    </source>
</evidence>
<dbReference type="PANTHER" id="PTHR35369">
    <property type="entry name" value="BLR3025 PROTEIN-RELATED"/>
    <property type="match status" value="1"/>
</dbReference>
<gene>
    <name evidence="10" type="ORF">J1C47_02050</name>
</gene>
<dbReference type="SUPFAM" id="SSF56672">
    <property type="entry name" value="DNA/RNA polymerases"/>
    <property type="match status" value="1"/>
</dbReference>
<dbReference type="EC" id="2.7.7.7" evidence="3"/>
<feature type="domain" description="UmuC" evidence="7">
    <location>
        <begin position="40"/>
        <end position="162"/>
    </location>
</feature>
<comment type="subunit">
    <text evidence="2">Monomer.</text>
</comment>
<comment type="cofactor">
    <cofactor evidence="1">
        <name>Mg(2+)</name>
        <dbReference type="ChEBI" id="CHEBI:18420"/>
    </cofactor>
</comment>
<evidence type="ECO:0000313" key="10">
    <source>
        <dbReference type="EMBL" id="MBO0902413.1"/>
    </source>
</evidence>
<evidence type="ECO:0000256" key="3">
    <source>
        <dbReference type="ARBA" id="ARBA00012417"/>
    </source>
</evidence>
<dbReference type="RefSeq" id="WP_207349045.1">
    <property type="nucleotide sequence ID" value="NZ_JAFMPY010000001.1"/>
</dbReference>
<evidence type="ECO:0000259" key="8">
    <source>
        <dbReference type="Pfam" id="PF11799"/>
    </source>
</evidence>
<dbReference type="InterPro" id="IPR017961">
    <property type="entry name" value="DNA_pol_Y-fam_little_finger"/>
</dbReference>
<keyword evidence="11" id="KW-1185">Reference proteome</keyword>
<comment type="caution">
    <text evidence="10">The sequence shown here is derived from an EMBL/GenBank/DDBJ whole genome shotgun (WGS) entry which is preliminary data.</text>
</comment>
<accession>A0ABS3IYD1</accession>
<comment type="catalytic activity">
    <reaction evidence="6">
        <text>DNA(n) + a 2'-deoxyribonucleoside 5'-triphosphate = DNA(n+1) + diphosphate</text>
        <dbReference type="Rhea" id="RHEA:22508"/>
        <dbReference type="Rhea" id="RHEA-COMP:17339"/>
        <dbReference type="Rhea" id="RHEA-COMP:17340"/>
        <dbReference type="ChEBI" id="CHEBI:33019"/>
        <dbReference type="ChEBI" id="CHEBI:61560"/>
        <dbReference type="ChEBI" id="CHEBI:173112"/>
        <dbReference type="EC" id="2.7.7.7"/>
    </reaction>
</comment>
<protein>
    <recommendedName>
        <fullName evidence="3">DNA-directed DNA polymerase</fullName>
        <ecNumber evidence="3">2.7.7.7</ecNumber>
    </recommendedName>
</protein>
<feature type="domain" description="DNA polymerase Y-family little finger" evidence="8">
    <location>
        <begin position="254"/>
        <end position="345"/>
    </location>
</feature>
<comment type="function">
    <text evidence="5">Poorly processive, error-prone DNA polymerase involved in untargeted mutagenesis. Copies undamaged DNA at stalled replication forks, which arise in vivo from mismatched or misaligned primer ends. These misaligned primers can be extended by PolIV. Exhibits no 3'-5' exonuclease (proofreading) activity. May be involved in translesional synthesis, in conjunction with the beta clamp from PolIII.</text>
</comment>
<dbReference type="InterPro" id="IPR050356">
    <property type="entry name" value="SulA_CellDiv_inhibitor"/>
</dbReference>
<evidence type="ECO:0000256" key="1">
    <source>
        <dbReference type="ARBA" id="ARBA00001946"/>
    </source>
</evidence>
<dbReference type="Pfam" id="PF20114">
    <property type="entry name" value="DUF6504"/>
    <property type="match status" value="1"/>
</dbReference>
<evidence type="ECO:0000256" key="2">
    <source>
        <dbReference type="ARBA" id="ARBA00011245"/>
    </source>
</evidence>
<dbReference type="Proteomes" id="UP000664288">
    <property type="component" value="Unassembled WGS sequence"/>
</dbReference>